<evidence type="ECO:0000313" key="3">
    <source>
        <dbReference type="Proteomes" id="UP000077412"/>
    </source>
</evidence>
<dbReference type="EMBL" id="CP016761">
    <property type="protein sequence ID" value="ANX13391.1"/>
    <property type="molecule type" value="Genomic_DNA"/>
</dbReference>
<evidence type="ECO:0000256" key="1">
    <source>
        <dbReference type="SAM" id="MobiDB-lite"/>
    </source>
</evidence>
<dbReference type="KEGG" id="far:ABE41_015385"/>
<evidence type="ECO:0000313" key="2">
    <source>
        <dbReference type="EMBL" id="ANX13391.1"/>
    </source>
</evidence>
<protein>
    <submittedName>
        <fullName evidence="2">Uncharacterized protein</fullName>
    </submittedName>
</protein>
<keyword evidence="3" id="KW-1185">Reference proteome</keyword>
<accession>A0A1B1Z7K8</accession>
<dbReference type="AlphaFoldDB" id="A0A1B1Z7K8"/>
<organism evidence="2 3">
    <name type="scientific">Fictibacillus arsenicus</name>
    <dbReference type="NCBI Taxonomy" id="255247"/>
    <lineage>
        <taxon>Bacteria</taxon>
        <taxon>Bacillati</taxon>
        <taxon>Bacillota</taxon>
        <taxon>Bacilli</taxon>
        <taxon>Bacillales</taxon>
        <taxon>Fictibacillaceae</taxon>
        <taxon>Fictibacillus</taxon>
    </lineage>
</organism>
<name>A0A1B1Z7K8_9BACL</name>
<reference evidence="2 3" key="1">
    <citation type="submission" date="2016-08" db="EMBL/GenBank/DDBJ databases">
        <title>Complete genome sequence of Fictibacillus arsenicus G25-54, a strain with toxicity to nematodes and a potential arsenic-resistance activity.</title>
        <authorList>
            <person name="Zheng Z."/>
        </authorList>
    </citation>
    <scope>NUCLEOTIDE SEQUENCE [LARGE SCALE GENOMIC DNA]</scope>
    <source>
        <strain evidence="2 3">G25-54</strain>
    </source>
</reference>
<feature type="compositionally biased region" description="Basic and acidic residues" evidence="1">
    <location>
        <begin position="28"/>
        <end position="38"/>
    </location>
</feature>
<dbReference type="STRING" id="255247.ABE41_015385"/>
<feature type="region of interest" description="Disordered" evidence="1">
    <location>
        <begin position="1"/>
        <end position="38"/>
    </location>
</feature>
<sequence>MLAFRGACGEPPRLNKPAGVSPVPLIPQDKEGSGSFKSHEENVKFIFEESRTLHSNQLINEENEQSEPKATFFLREEP</sequence>
<gene>
    <name evidence="2" type="ORF">ABE41_015385</name>
</gene>
<proteinExistence type="predicted"/>
<dbReference type="Proteomes" id="UP000077412">
    <property type="component" value="Chromosome"/>
</dbReference>